<dbReference type="Proteomes" id="UP000306378">
    <property type="component" value="Unassembled WGS sequence"/>
</dbReference>
<accession>A0A5R8NS72</accession>
<sequence>MVILLASALCLLVVAGIVGLIVWLAIRANDGPRQPPYPPQQYPPGDPYPPHGGQYPPPPGGQYPPQNY</sequence>
<proteinExistence type="predicted"/>
<dbReference type="RefSeq" id="WP_138447909.1">
    <property type="nucleotide sequence ID" value="NZ_VBUT01000004.1"/>
</dbReference>
<organism evidence="2 3">
    <name type="scientific">Nocardia cyriacigeorgica</name>
    <dbReference type="NCBI Taxonomy" id="135487"/>
    <lineage>
        <taxon>Bacteria</taxon>
        <taxon>Bacillati</taxon>
        <taxon>Actinomycetota</taxon>
        <taxon>Actinomycetes</taxon>
        <taxon>Mycobacteriales</taxon>
        <taxon>Nocardiaceae</taxon>
        <taxon>Nocardia</taxon>
    </lineage>
</organism>
<evidence type="ECO:0000313" key="3">
    <source>
        <dbReference type="Proteomes" id="UP000306378"/>
    </source>
</evidence>
<reference evidence="2 3" key="1">
    <citation type="submission" date="2019-05" db="EMBL/GenBank/DDBJ databases">
        <title>Genomes sequences of two Nocardia cyriacigeorgica environmental isolates, type strains Nocardia asteroides ATCC 19247 and Nocardia cyriacigeorgica DSM 44484.</title>
        <authorList>
            <person name="Vautrin F."/>
            <person name="Bergeron E."/>
            <person name="Dubost A."/>
            <person name="Abrouk D."/>
            <person name="Rodriguez Nava V."/>
            <person name="Pujic P."/>
        </authorList>
    </citation>
    <scope>NUCLEOTIDE SEQUENCE [LARGE SCALE GENOMIC DNA]</scope>
    <source>
        <strain evidence="2 3">EML 446</strain>
    </source>
</reference>
<dbReference type="AlphaFoldDB" id="A0A5R8NS72"/>
<gene>
    <name evidence="2" type="ORF">FEK34_12040</name>
</gene>
<evidence type="ECO:0000256" key="1">
    <source>
        <dbReference type="SAM" id="MobiDB-lite"/>
    </source>
</evidence>
<feature type="region of interest" description="Disordered" evidence="1">
    <location>
        <begin position="33"/>
        <end position="68"/>
    </location>
</feature>
<protein>
    <submittedName>
        <fullName evidence="2">Uncharacterized protein</fullName>
    </submittedName>
</protein>
<name>A0A5R8NS72_9NOCA</name>
<dbReference type="EMBL" id="VBUT01000004">
    <property type="protein sequence ID" value="TLF78539.1"/>
    <property type="molecule type" value="Genomic_DNA"/>
</dbReference>
<evidence type="ECO:0000313" key="2">
    <source>
        <dbReference type="EMBL" id="TLF78539.1"/>
    </source>
</evidence>
<comment type="caution">
    <text evidence="2">The sequence shown here is derived from an EMBL/GenBank/DDBJ whole genome shotgun (WGS) entry which is preliminary data.</text>
</comment>